<dbReference type="GO" id="GO:0005886">
    <property type="term" value="C:plasma membrane"/>
    <property type="evidence" value="ECO:0007669"/>
    <property type="project" value="UniProtKB-SubCell"/>
</dbReference>
<evidence type="ECO:0000256" key="6">
    <source>
        <dbReference type="ARBA" id="ARBA00022989"/>
    </source>
</evidence>
<feature type="transmembrane region" description="Helical" evidence="8">
    <location>
        <begin position="196"/>
        <end position="225"/>
    </location>
</feature>
<evidence type="ECO:0000256" key="8">
    <source>
        <dbReference type="SAM" id="Phobius"/>
    </source>
</evidence>
<dbReference type="Pfam" id="PF03591">
    <property type="entry name" value="AzlC"/>
    <property type="match status" value="1"/>
</dbReference>
<name>A0A238LB95_9RHOB</name>
<dbReference type="AlphaFoldDB" id="A0A238LB95"/>
<feature type="transmembrane region" description="Helical" evidence="8">
    <location>
        <begin position="51"/>
        <end position="71"/>
    </location>
</feature>
<evidence type="ECO:0000256" key="4">
    <source>
        <dbReference type="ARBA" id="ARBA00022475"/>
    </source>
</evidence>
<keyword evidence="6 8" id="KW-1133">Transmembrane helix</keyword>
<dbReference type="PANTHER" id="PTHR34979:SF1">
    <property type="entry name" value="INNER MEMBRANE PROTEIN YGAZ"/>
    <property type="match status" value="1"/>
</dbReference>
<evidence type="ECO:0000256" key="7">
    <source>
        <dbReference type="ARBA" id="ARBA00023136"/>
    </source>
</evidence>
<keyword evidence="5 8" id="KW-0812">Transmembrane</keyword>
<evidence type="ECO:0000313" key="10">
    <source>
        <dbReference type="Proteomes" id="UP000201613"/>
    </source>
</evidence>
<comment type="subcellular location">
    <subcellularLocation>
        <location evidence="1">Cell membrane</location>
        <topology evidence="1">Multi-pass membrane protein</topology>
    </subcellularLocation>
</comment>
<keyword evidence="4" id="KW-1003">Cell membrane</keyword>
<feature type="transmembrane region" description="Helical" evidence="8">
    <location>
        <begin position="15"/>
        <end position="39"/>
    </location>
</feature>
<feature type="transmembrane region" description="Helical" evidence="8">
    <location>
        <begin position="140"/>
        <end position="164"/>
    </location>
</feature>
<dbReference type="PANTHER" id="PTHR34979">
    <property type="entry name" value="INNER MEMBRANE PROTEIN YGAZ"/>
    <property type="match status" value="1"/>
</dbReference>
<evidence type="ECO:0000256" key="3">
    <source>
        <dbReference type="ARBA" id="ARBA00022448"/>
    </source>
</evidence>
<keyword evidence="7 8" id="KW-0472">Membrane</keyword>
<proteinExistence type="inferred from homology"/>
<comment type="similarity">
    <text evidence="2">Belongs to the AzlC family.</text>
</comment>
<evidence type="ECO:0000256" key="2">
    <source>
        <dbReference type="ARBA" id="ARBA00010735"/>
    </source>
</evidence>
<dbReference type="GO" id="GO:1903785">
    <property type="term" value="P:L-valine transmembrane transport"/>
    <property type="evidence" value="ECO:0007669"/>
    <property type="project" value="TreeGrafter"/>
</dbReference>
<gene>
    <name evidence="9" type="primary">ygaZ</name>
    <name evidence="9" type="ORF">LOM8899_00972</name>
</gene>
<feature type="transmembrane region" description="Helical" evidence="8">
    <location>
        <begin position="171"/>
        <end position="190"/>
    </location>
</feature>
<evidence type="ECO:0000256" key="1">
    <source>
        <dbReference type="ARBA" id="ARBA00004651"/>
    </source>
</evidence>
<organism evidence="9 10">
    <name type="scientific">Flavimaricola marinus</name>
    <dbReference type="NCBI Taxonomy" id="1819565"/>
    <lineage>
        <taxon>Bacteria</taxon>
        <taxon>Pseudomonadati</taxon>
        <taxon>Pseudomonadota</taxon>
        <taxon>Alphaproteobacteria</taxon>
        <taxon>Rhodobacterales</taxon>
        <taxon>Paracoccaceae</taxon>
        <taxon>Flavimaricola</taxon>
    </lineage>
</organism>
<dbReference type="Proteomes" id="UP000201613">
    <property type="component" value="Unassembled WGS sequence"/>
</dbReference>
<keyword evidence="10" id="KW-1185">Reference proteome</keyword>
<keyword evidence="3" id="KW-0813">Transport</keyword>
<sequence>MLDSRVTSRSSRSPFWLGFSESLPFVFVVTPFALLFGVVSSEAGLDLLQTFMFSLTVFAGASQFTALQLMTDQLPTLIVIVTALAVNLRMAMYSAALTPYLGQAPVWKRVFIAYFIVDQSYALSAIRFEERADWELSDRIGYFFGTMVLIYPIWMATTVVGALLGTAIPEWLGLDFAVPLCFLAIIGPTLRTPAHIAAAVTSIVMALLLFWLPYSLGLLVAAVAAMMVGARVELWQAEART</sequence>
<evidence type="ECO:0000313" key="9">
    <source>
        <dbReference type="EMBL" id="SMY06842.1"/>
    </source>
</evidence>
<feature type="transmembrane region" description="Helical" evidence="8">
    <location>
        <begin position="77"/>
        <end position="98"/>
    </location>
</feature>
<feature type="transmembrane region" description="Helical" evidence="8">
    <location>
        <begin position="110"/>
        <end position="128"/>
    </location>
</feature>
<reference evidence="9 10" key="1">
    <citation type="submission" date="2017-05" db="EMBL/GenBank/DDBJ databases">
        <authorList>
            <person name="Song R."/>
            <person name="Chenine A.L."/>
            <person name="Ruprecht R.M."/>
        </authorList>
    </citation>
    <scope>NUCLEOTIDE SEQUENCE [LARGE SCALE GENOMIC DNA]</scope>
    <source>
        <strain evidence="9 10">CECT 8899</strain>
    </source>
</reference>
<dbReference type="EMBL" id="FXZK01000001">
    <property type="protein sequence ID" value="SMY06842.1"/>
    <property type="molecule type" value="Genomic_DNA"/>
</dbReference>
<protein>
    <submittedName>
        <fullName evidence="9">Inner membrane protein YgaZ</fullName>
    </submittedName>
</protein>
<accession>A0A238LB95</accession>
<evidence type="ECO:0000256" key="5">
    <source>
        <dbReference type="ARBA" id="ARBA00022692"/>
    </source>
</evidence>
<dbReference type="InterPro" id="IPR011606">
    <property type="entry name" value="Brnchd-chn_aa_trnsp_permease"/>
</dbReference>